<dbReference type="Proteomes" id="UP000245263">
    <property type="component" value="Chromosome 1"/>
</dbReference>
<keyword evidence="2" id="KW-1185">Reference proteome</keyword>
<sequence length="155" mass="17982">MEEMIWFLRILFVFLTVLGISAITKSNSEIVRSTTTSAKYEPAVKLLLQTYIPRLIRLPLPQEDIAVKYLGEDLHLIVEDSIPNEKISWRLEGFHNYLYLREEYKFQTVENNVQIEAKAELLPKPGFFSRFMLLFFGDSLLSDLLDKSLTALPKP</sequence>
<dbReference type="EMBL" id="AP025028">
    <property type="protein sequence ID" value="BDA77349.1"/>
    <property type="molecule type" value="Genomic_DNA"/>
</dbReference>
<proteinExistence type="predicted"/>
<evidence type="ECO:0000313" key="2">
    <source>
        <dbReference type="Proteomes" id="UP000245263"/>
    </source>
</evidence>
<gene>
    <name evidence="1" type="ORF">LPTSP3_g02790</name>
</gene>
<evidence type="ECO:0008006" key="3">
    <source>
        <dbReference type="Google" id="ProtNLM"/>
    </source>
</evidence>
<organism evidence="1 2">
    <name type="scientific">Leptospira kobayashii</name>
    <dbReference type="NCBI Taxonomy" id="1917830"/>
    <lineage>
        <taxon>Bacteria</taxon>
        <taxon>Pseudomonadati</taxon>
        <taxon>Spirochaetota</taxon>
        <taxon>Spirochaetia</taxon>
        <taxon>Leptospirales</taxon>
        <taxon>Leptospiraceae</taxon>
        <taxon>Leptospira</taxon>
    </lineage>
</organism>
<protein>
    <recommendedName>
        <fullName evidence="3">Polyketide cyclase/dehydrase and lipid transport</fullName>
    </recommendedName>
</protein>
<evidence type="ECO:0000313" key="1">
    <source>
        <dbReference type="EMBL" id="BDA77349.1"/>
    </source>
</evidence>
<name>A0ABM7UFX9_9LEPT</name>
<reference evidence="1 2" key="1">
    <citation type="submission" date="2021-08" db="EMBL/GenBank/DDBJ databases">
        <title>Complete genome sequence of Leptospira kobayashii strain E30.</title>
        <authorList>
            <person name="Nakao R."/>
            <person name="Nakamura S."/>
            <person name="Masuzawa T."/>
            <person name="Koizumi N."/>
        </authorList>
    </citation>
    <scope>NUCLEOTIDE SEQUENCE [LARGE SCALE GENOMIC DNA]</scope>
    <source>
        <strain evidence="1 2">E30</strain>
    </source>
</reference>
<accession>A0ABM7UFX9</accession>